<dbReference type="EMBL" id="CAJNOV010007469">
    <property type="protein sequence ID" value="CAF1285922.1"/>
    <property type="molecule type" value="Genomic_DNA"/>
</dbReference>
<evidence type="ECO:0000313" key="3">
    <source>
        <dbReference type="Proteomes" id="UP000663855"/>
    </source>
</evidence>
<gene>
    <name evidence="2" type="ORF">BYL167_LOCUS21962</name>
    <name evidence="1" type="ORF">CJN711_LOCUS16222</name>
</gene>
<protein>
    <submittedName>
        <fullName evidence="1">Uncharacterized protein</fullName>
    </submittedName>
</protein>
<evidence type="ECO:0000313" key="1">
    <source>
        <dbReference type="EMBL" id="CAF1285922.1"/>
    </source>
</evidence>
<dbReference type="AlphaFoldDB" id="A0A815CJB3"/>
<name>A0A815CJB3_9BILA</name>
<dbReference type="Proteomes" id="UP000681967">
    <property type="component" value="Unassembled WGS sequence"/>
</dbReference>
<feature type="non-terminal residue" evidence="1">
    <location>
        <position position="1"/>
    </location>
</feature>
<dbReference type="EMBL" id="CAJOBH010011034">
    <property type="protein sequence ID" value="CAF4160485.1"/>
    <property type="molecule type" value="Genomic_DNA"/>
</dbReference>
<organism evidence="1 3">
    <name type="scientific">Rotaria magnacalcarata</name>
    <dbReference type="NCBI Taxonomy" id="392030"/>
    <lineage>
        <taxon>Eukaryota</taxon>
        <taxon>Metazoa</taxon>
        <taxon>Spiralia</taxon>
        <taxon>Gnathifera</taxon>
        <taxon>Rotifera</taxon>
        <taxon>Eurotatoria</taxon>
        <taxon>Bdelloidea</taxon>
        <taxon>Philodinida</taxon>
        <taxon>Philodinidae</taxon>
        <taxon>Rotaria</taxon>
    </lineage>
</organism>
<sequence>NNQGPTPKDYALLLDANFDTLNNRPPFDASLLLDKNLDWFLIEYINEMKLSGLSNEQMLNALLTMIGGLSNNSYCRNLLTGGVVWLNVFSHVLGNTGKYRSSAV</sequence>
<proteinExistence type="predicted"/>
<evidence type="ECO:0000313" key="2">
    <source>
        <dbReference type="EMBL" id="CAF4160485.1"/>
    </source>
</evidence>
<comment type="caution">
    <text evidence="1">The sequence shown here is derived from an EMBL/GenBank/DDBJ whole genome shotgun (WGS) entry which is preliminary data.</text>
</comment>
<dbReference type="Proteomes" id="UP000663855">
    <property type="component" value="Unassembled WGS sequence"/>
</dbReference>
<reference evidence="1" key="1">
    <citation type="submission" date="2021-02" db="EMBL/GenBank/DDBJ databases">
        <authorList>
            <person name="Nowell W R."/>
        </authorList>
    </citation>
    <scope>NUCLEOTIDE SEQUENCE</scope>
</reference>
<accession>A0A815CJB3</accession>